<proteinExistence type="predicted"/>
<dbReference type="EMBL" id="CM000143">
    <property type="protein sequence ID" value="EEE65494.1"/>
    <property type="molecule type" value="Genomic_DNA"/>
</dbReference>
<reference evidence="1" key="2">
    <citation type="submission" date="2008-12" db="EMBL/GenBank/DDBJ databases">
        <title>Improved gene annotation of the rice (Oryza sativa) genomes.</title>
        <authorList>
            <person name="Wang J."/>
            <person name="Li R."/>
            <person name="Fan W."/>
            <person name="Huang Q."/>
            <person name="Zhang J."/>
            <person name="Zhou Y."/>
            <person name="Hu Y."/>
            <person name="Zi S."/>
            <person name="Li J."/>
            <person name="Ni P."/>
            <person name="Zheng H."/>
            <person name="Zhang Y."/>
            <person name="Zhao M."/>
            <person name="Hao Q."/>
            <person name="McDermott J."/>
            <person name="Samudrala R."/>
            <person name="Kristiansen K."/>
            <person name="Wong G.K.-S."/>
        </authorList>
    </citation>
    <scope>NUCLEOTIDE SEQUENCE</scope>
</reference>
<dbReference type="Proteomes" id="UP000007752">
    <property type="component" value="Chromosome 6"/>
</dbReference>
<dbReference type="AlphaFoldDB" id="B9FSN3"/>
<gene>
    <name evidence="1" type="ORF">OsJ_20922</name>
</gene>
<accession>B9FSN3</accession>
<sequence>MPLAPPLAVAGAVYDDIVGAYRGFMPSRTRAFLVIHHGPLEPQVRCPYCGRPRLEHDRRGARPPLLLFLQRRRAKRRLRLQPQRRRVIRRR</sequence>
<protein>
    <submittedName>
        <fullName evidence="1">Uncharacterized protein</fullName>
    </submittedName>
</protein>
<evidence type="ECO:0000313" key="1">
    <source>
        <dbReference type="EMBL" id="EEE65494.1"/>
    </source>
</evidence>
<organism evidence="1">
    <name type="scientific">Oryza sativa subsp. japonica</name>
    <name type="common">Rice</name>
    <dbReference type="NCBI Taxonomy" id="39947"/>
    <lineage>
        <taxon>Eukaryota</taxon>
        <taxon>Viridiplantae</taxon>
        <taxon>Streptophyta</taxon>
        <taxon>Embryophyta</taxon>
        <taxon>Tracheophyta</taxon>
        <taxon>Spermatophyta</taxon>
        <taxon>Magnoliopsida</taxon>
        <taxon>Liliopsida</taxon>
        <taxon>Poales</taxon>
        <taxon>Poaceae</taxon>
        <taxon>BOP clade</taxon>
        <taxon>Oryzoideae</taxon>
        <taxon>Oryzeae</taxon>
        <taxon>Oryzinae</taxon>
        <taxon>Oryza</taxon>
        <taxon>Oryza sativa</taxon>
    </lineage>
</organism>
<name>B9FSN3_ORYSJ</name>
<reference evidence="1" key="1">
    <citation type="journal article" date="2005" name="PLoS Biol.">
        <title>The genomes of Oryza sativa: a history of duplications.</title>
        <authorList>
            <person name="Yu J."/>
            <person name="Wang J."/>
            <person name="Lin W."/>
            <person name="Li S."/>
            <person name="Li H."/>
            <person name="Zhou J."/>
            <person name="Ni P."/>
            <person name="Dong W."/>
            <person name="Hu S."/>
            <person name="Zeng C."/>
            <person name="Zhang J."/>
            <person name="Zhang Y."/>
            <person name="Li R."/>
            <person name="Xu Z."/>
            <person name="Li S."/>
            <person name="Li X."/>
            <person name="Zheng H."/>
            <person name="Cong L."/>
            <person name="Lin L."/>
            <person name="Yin J."/>
            <person name="Geng J."/>
            <person name="Li G."/>
            <person name="Shi J."/>
            <person name="Liu J."/>
            <person name="Lv H."/>
            <person name="Li J."/>
            <person name="Wang J."/>
            <person name="Deng Y."/>
            <person name="Ran L."/>
            <person name="Shi X."/>
            <person name="Wang X."/>
            <person name="Wu Q."/>
            <person name="Li C."/>
            <person name="Ren X."/>
            <person name="Wang J."/>
            <person name="Wang X."/>
            <person name="Li D."/>
            <person name="Liu D."/>
            <person name="Zhang X."/>
            <person name="Ji Z."/>
            <person name="Zhao W."/>
            <person name="Sun Y."/>
            <person name="Zhang Z."/>
            <person name="Bao J."/>
            <person name="Han Y."/>
            <person name="Dong L."/>
            <person name="Ji J."/>
            <person name="Chen P."/>
            <person name="Wu S."/>
            <person name="Liu J."/>
            <person name="Xiao Y."/>
            <person name="Bu D."/>
            <person name="Tan J."/>
            <person name="Yang L."/>
            <person name="Ye C."/>
            <person name="Zhang J."/>
            <person name="Xu J."/>
            <person name="Zhou Y."/>
            <person name="Yu Y."/>
            <person name="Zhang B."/>
            <person name="Zhuang S."/>
            <person name="Wei H."/>
            <person name="Liu B."/>
            <person name="Lei M."/>
            <person name="Yu H."/>
            <person name="Li Y."/>
            <person name="Xu H."/>
            <person name="Wei S."/>
            <person name="He X."/>
            <person name="Fang L."/>
            <person name="Zhang Z."/>
            <person name="Zhang Y."/>
            <person name="Huang X."/>
            <person name="Su Z."/>
            <person name="Tong W."/>
            <person name="Li J."/>
            <person name="Tong Z."/>
            <person name="Li S."/>
            <person name="Ye J."/>
            <person name="Wang L."/>
            <person name="Fang L."/>
            <person name="Lei T."/>
            <person name="Chen C."/>
            <person name="Chen H."/>
            <person name="Xu Z."/>
            <person name="Li H."/>
            <person name="Huang H."/>
            <person name="Zhang F."/>
            <person name="Xu H."/>
            <person name="Li N."/>
            <person name="Zhao C."/>
            <person name="Li S."/>
            <person name="Dong L."/>
            <person name="Huang Y."/>
            <person name="Li L."/>
            <person name="Xi Y."/>
            <person name="Qi Q."/>
            <person name="Li W."/>
            <person name="Zhang B."/>
            <person name="Hu W."/>
            <person name="Zhang Y."/>
            <person name="Tian X."/>
            <person name="Jiao Y."/>
            <person name="Liang X."/>
            <person name="Jin J."/>
            <person name="Gao L."/>
            <person name="Zheng W."/>
            <person name="Hao B."/>
            <person name="Liu S."/>
            <person name="Wang W."/>
            <person name="Yuan L."/>
            <person name="Cao M."/>
            <person name="McDermott J."/>
            <person name="Samudrala R."/>
            <person name="Wang J."/>
            <person name="Wong G.K."/>
            <person name="Yang H."/>
        </authorList>
    </citation>
    <scope>NUCLEOTIDE SEQUENCE [LARGE SCALE GENOMIC DNA]</scope>
</reference>